<reference evidence="2" key="2">
    <citation type="submission" date="2022-08" db="UniProtKB">
        <authorList>
            <consortium name="EnsemblMetazoa"/>
        </authorList>
    </citation>
    <scope>IDENTIFICATION</scope>
    <source>
        <strain evidence="2">STECLA/ALBI9_A</strain>
    </source>
</reference>
<dbReference type="VEuPathDB" id="VectorBase:AALB004102"/>
<dbReference type="Proteomes" id="UP000069272">
    <property type="component" value="Chromosome 3L"/>
</dbReference>
<feature type="region of interest" description="Disordered" evidence="1">
    <location>
        <begin position="1"/>
        <end position="81"/>
    </location>
</feature>
<proteinExistence type="predicted"/>
<name>A0A182FC68_ANOAL</name>
<evidence type="ECO:0008006" key="4">
    <source>
        <dbReference type="Google" id="ProtNLM"/>
    </source>
</evidence>
<organism evidence="2 3">
    <name type="scientific">Anopheles albimanus</name>
    <name type="common">New world malaria mosquito</name>
    <dbReference type="NCBI Taxonomy" id="7167"/>
    <lineage>
        <taxon>Eukaryota</taxon>
        <taxon>Metazoa</taxon>
        <taxon>Ecdysozoa</taxon>
        <taxon>Arthropoda</taxon>
        <taxon>Hexapoda</taxon>
        <taxon>Insecta</taxon>
        <taxon>Pterygota</taxon>
        <taxon>Neoptera</taxon>
        <taxon>Endopterygota</taxon>
        <taxon>Diptera</taxon>
        <taxon>Nematocera</taxon>
        <taxon>Culicoidea</taxon>
        <taxon>Culicidae</taxon>
        <taxon>Anophelinae</taxon>
        <taxon>Anopheles</taxon>
    </lineage>
</organism>
<protein>
    <recommendedName>
        <fullName evidence="4">Major facilitator superfamily (MFS) profile domain-containing protein</fullName>
    </recommendedName>
</protein>
<evidence type="ECO:0000313" key="3">
    <source>
        <dbReference type="Proteomes" id="UP000069272"/>
    </source>
</evidence>
<reference evidence="2 3" key="1">
    <citation type="journal article" date="2017" name="G3 (Bethesda)">
        <title>The Physical Genome Mapping of Anopheles albimanus Corrected Scaffold Misassemblies and Identified Interarm Rearrangements in Genus Anopheles.</title>
        <authorList>
            <person name="Artemov G.N."/>
            <person name="Peery A.N."/>
            <person name="Jiang X."/>
            <person name="Tu Z."/>
            <person name="Stegniy V.N."/>
            <person name="Sharakhova M.V."/>
            <person name="Sharakhov I.V."/>
        </authorList>
    </citation>
    <scope>NUCLEOTIDE SEQUENCE [LARGE SCALE GENOMIC DNA]</scope>
    <source>
        <strain evidence="2 3">ALBI9_A</strain>
    </source>
</reference>
<dbReference type="AlphaFoldDB" id="A0A182FC68"/>
<keyword evidence="3" id="KW-1185">Reference proteome</keyword>
<sequence>MPSTQGYRKVASEPPIDPVDVVIGGASDSATTATGTDMPGSIGTSKPAMAIQSNPAGKIPATNSQQRLMPTDSDSVSSSQDEGYIEGAQANREEDTVTVTTTMGSTSASAWFTVAVLCFVNLINYMDRFTIAAFKRAPWGHSNTILAWLVPMMHRTPKKRTSNEPLHSSDAIEIYASLDVGLQVYDTRHGTLTV</sequence>
<feature type="compositionally biased region" description="Low complexity" evidence="1">
    <location>
        <begin position="24"/>
        <end position="37"/>
    </location>
</feature>
<evidence type="ECO:0000256" key="1">
    <source>
        <dbReference type="SAM" id="MobiDB-lite"/>
    </source>
</evidence>
<dbReference type="EnsemblMetazoa" id="AALB004102-RA">
    <property type="protein sequence ID" value="AALB004102-PA"/>
    <property type="gene ID" value="AALB004102"/>
</dbReference>
<dbReference type="STRING" id="7167.A0A182FC68"/>
<feature type="compositionally biased region" description="Polar residues" evidence="1">
    <location>
        <begin position="51"/>
        <end position="81"/>
    </location>
</feature>
<accession>A0A182FC68</accession>
<evidence type="ECO:0000313" key="2">
    <source>
        <dbReference type="EnsemblMetazoa" id="AALB004102-PA"/>
    </source>
</evidence>
<dbReference type="VEuPathDB" id="VectorBase:AALB20_027208"/>